<dbReference type="RefSeq" id="WP_185682122.1">
    <property type="nucleotide sequence ID" value="NZ_JACLAU010000002.1"/>
</dbReference>
<dbReference type="GO" id="GO:0004519">
    <property type="term" value="F:endonuclease activity"/>
    <property type="evidence" value="ECO:0007669"/>
    <property type="project" value="UniProtKB-KW"/>
</dbReference>
<keyword evidence="1" id="KW-0540">Nuclease</keyword>
<accession>A0A7X1F5D8</accession>
<keyword evidence="2" id="KW-1185">Reference proteome</keyword>
<dbReference type="EMBL" id="JACLAU010000002">
    <property type="protein sequence ID" value="MBC2650710.1"/>
    <property type="molecule type" value="Genomic_DNA"/>
</dbReference>
<sequence>MDGPAEISGSDPERCWLCERPLGRRIERHHPVPKSRGGRETVPVHPICHRTIHATLGHAELQRLGAEVTGLRSHPDLARFLAWIATKPADFHAITMPRRTKGLGRGR</sequence>
<evidence type="ECO:0000313" key="2">
    <source>
        <dbReference type="Proteomes" id="UP000520156"/>
    </source>
</evidence>
<evidence type="ECO:0000313" key="1">
    <source>
        <dbReference type="EMBL" id="MBC2650710.1"/>
    </source>
</evidence>
<gene>
    <name evidence="1" type="ORF">H7F49_03255</name>
</gene>
<proteinExistence type="predicted"/>
<organism evidence="1 2">
    <name type="scientific">Novosphingobium aerophilum</name>
    <dbReference type="NCBI Taxonomy" id="2839843"/>
    <lineage>
        <taxon>Bacteria</taxon>
        <taxon>Pseudomonadati</taxon>
        <taxon>Pseudomonadota</taxon>
        <taxon>Alphaproteobacteria</taxon>
        <taxon>Sphingomonadales</taxon>
        <taxon>Sphingomonadaceae</taxon>
        <taxon>Novosphingobium</taxon>
    </lineage>
</organism>
<keyword evidence="1" id="KW-0378">Hydrolase</keyword>
<name>A0A7X1F5D8_9SPHN</name>
<dbReference type="Proteomes" id="UP000520156">
    <property type="component" value="Unassembled WGS sequence"/>
</dbReference>
<comment type="caution">
    <text evidence="1">The sequence shown here is derived from an EMBL/GenBank/DDBJ whole genome shotgun (WGS) entry which is preliminary data.</text>
</comment>
<reference evidence="1 2" key="1">
    <citation type="submission" date="2020-08" db="EMBL/GenBank/DDBJ databases">
        <title>The genome sequence of Novosphingobium flavum 4Y4.</title>
        <authorList>
            <person name="Liu Y."/>
        </authorList>
    </citation>
    <scope>NUCLEOTIDE SEQUENCE [LARGE SCALE GENOMIC DNA]</scope>
    <source>
        <strain evidence="1 2">4Y4</strain>
    </source>
</reference>
<keyword evidence="1" id="KW-0255">Endonuclease</keyword>
<dbReference type="AlphaFoldDB" id="A0A7X1F5D8"/>
<protein>
    <submittedName>
        <fullName evidence="1">HNH endonuclease</fullName>
    </submittedName>
</protein>